<keyword evidence="4" id="KW-0732">Signal</keyword>
<dbReference type="InterPro" id="IPR029058">
    <property type="entry name" value="AB_hydrolase_fold"/>
</dbReference>
<evidence type="ECO:0000259" key="5">
    <source>
        <dbReference type="Pfam" id="PF00135"/>
    </source>
</evidence>
<dbReference type="PANTHER" id="PTHR11559">
    <property type="entry name" value="CARBOXYLESTERASE"/>
    <property type="match status" value="1"/>
</dbReference>
<dbReference type="InterPro" id="IPR002018">
    <property type="entry name" value="CarbesteraseB"/>
</dbReference>
<dbReference type="Pfam" id="PF00135">
    <property type="entry name" value="COesterase"/>
    <property type="match status" value="1"/>
</dbReference>
<dbReference type="PROSITE" id="PS00122">
    <property type="entry name" value="CARBOXYLESTERASE_B_1"/>
    <property type="match status" value="1"/>
</dbReference>
<sequence length="580" mass="64766">MLAVPIIVFLGVGCCVVNAVTVTTKLGDVQGFHVDYTNEQSKIYRGVGDIFLGIPYVQPPLGALRFAAPAALSKLPKSPWDATYFRSPCSQSLQPCGFNSTSSSEDCLYLNVFSPDVKTATPFPVMVWIHGGSFQSGCAQQYPYKGGVSSFVSRGVVVVTIQYRLGFWGFFTTGSNEFPANRGMLDQVAALRWVQDHIRDFGGDPTKVTIFGESAGAASVSALTYSPMAQSLFSQAIQESGATETCLNTDNKLSIDAASKLCGFTGNDWSGKDWQKMTNCVQNKSAVDILKSVDMAWNMVYDTQFLPDTLENLGKKRKNFPSLIGVMRDEWSYFVLGKLRTQELFLSNMTRGFIEYTFNFDHTYMGDKEGEVMRMLEKVYHPTTIADDDYVGWVKLASDMYSGQFFGGPMQRDVDRYWAKGNKDVFLWEHDYSSNVGRILSLPGWTPVPHCSELFFMWLPDGEWARAEQANEVIQFDYDVANFYADSWTKFAKTGKPMGNQWEAVEPTLNRYWRISPDGMRMADGWRQVDSTMWNKVIPSILSQQSNVATTARSPATTTQGSAALSYTCIIVLLLVSLLY</sequence>
<proteinExistence type="inferred from homology"/>
<keyword evidence="3 4" id="KW-0378">Hydrolase</keyword>
<keyword evidence="7" id="KW-1185">Reference proteome</keyword>
<dbReference type="Gene3D" id="3.40.50.1820">
    <property type="entry name" value="alpha/beta hydrolase"/>
    <property type="match status" value="1"/>
</dbReference>
<evidence type="ECO:0000313" key="7">
    <source>
        <dbReference type="Proteomes" id="UP001177023"/>
    </source>
</evidence>
<evidence type="ECO:0000256" key="1">
    <source>
        <dbReference type="ARBA" id="ARBA00005964"/>
    </source>
</evidence>
<dbReference type="EMBL" id="CATQJA010002637">
    <property type="protein sequence ID" value="CAJ0575234.1"/>
    <property type="molecule type" value="Genomic_DNA"/>
</dbReference>
<dbReference type="AlphaFoldDB" id="A0AA36G472"/>
<dbReference type="PROSITE" id="PS00941">
    <property type="entry name" value="CARBOXYLESTERASE_B_2"/>
    <property type="match status" value="1"/>
</dbReference>
<dbReference type="SUPFAM" id="SSF53474">
    <property type="entry name" value="alpha/beta-Hydrolases"/>
    <property type="match status" value="1"/>
</dbReference>
<evidence type="ECO:0000256" key="4">
    <source>
        <dbReference type="RuleBase" id="RU361235"/>
    </source>
</evidence>
<feature type="signal peptide" evidence="4">
    <location>
        <begin position="1"/>
        <end position="19"/>
    </location>
</feature>
<keyword evidence="2" id="KW-0719">Serine esterase</keyword>
<dbReference type="Proteomes" id="UP001177023">
    <property type="component" value="Unassembled WGS sequence"/>
</dbReference>
<organism evidence="6 7">
    <name type="scientific">Mesorhabditis spiculigera</name>
    <dbReference type="NCBI Taxonomy" id="96644"/>
    <lineage>
        <taxon>Eukaryota</taxon>
        <taxon>Metazoa</taxon>
        <taxon>Ecdysozoa</taxon>
        <taxon>Nematoda</taxon>
        <taxon>Chromadorea</taxon>
        <taxon>Rhabditida</taxon>
        <taxon>Rhabditina</taxon>
        <taxon>Rhabditomorpha</taxon>
        <taxon>Rhabditoidea</taxon>
        <taxon>Rhabditidae</taxon>
        <taxon>Mesorhabditinae</taxon>
        <taxon>Mesorhabditis</taxon>
    </lineage>
</organism>
<dbReference type="GO" id="GO:0052689">
    <property type="term" value="F:carboxylic ester hydrolase activity"/>
    <property type="evidence" value="ECO:0007669"/>
    <property type="project" value="UniProtKB-KW"/>
</dbReference>
<dbReference type="InterPro" id="IPR050309">
    <property type="entry name" value="Type-B_Carboxylest/Lipase"/>
</dbReference>
<comment type="similarity">
    <text evidence="1 4">Belongs to the type-B carboxylesterase/lipase family.</text>
</comment>
<dbReference type="InterPro" id="IPR019819">
    <property type="entry name" value="Carboxylesterase_B_CS"/>
</dbReference>
<reference evidence="6" key="1">
    <citation type="submission" date="2023-06" db="EMBL/GenBank/DDBJ databases">
        <authorList>
            <person name="Delattre M."/>
        </authorList>
    </citation>
    <scope>NUCLEOTIDE SEQUENCE</scope>
    <source>
        <strain evidence="6">AF72</strain>
    </source>
</reference>
<evidence type="ECO:0000256" key="3">
    <source>
        <dbReference type="ARBA" id="ARBA00022801"/>
    </source>
</evidence>
<name>A0AA36G472_9BILA</name>
<feature type="domain" description="Carboxylesterase type B" evidence="5">
    <location>
        <begin position="20"/>
        <end position="533"/>
    </location>
</feature>
<accession>A0AA36G472</accession>
<feature type="non-terminal residue" evidence="6">
    <location>
        <position position="1"/>
    </location>
</feature>
<dbReference type="InterPro" id="IPR019826">
    <property type="entry name" value="Carboxylesterase_B_AS"/>
</dbReference>
<gene>
    <name evidence="6" type="ORF">MSPICULIGERA_LOCUS13548</name>
</gene>
<dbReference type="EC" id="3.1.1.-" evidence="4"/>
<evidence type="ECO:0000313" key="6">
    <source>
        <dbReference type="EMBL" id="CAJ0575234.1"/>
    </source>
</evidence>
<protein>
    <recommendedName>
        <fullName evidence="4">Carboxylic ester hydrolase</fullName>
        <ecNumber evidence="4">3.1.1.-</ecNumber>
    </recommendedName>
</protein>
<comment type="caution">
    <text evidence="6">The sequence shown here is derived from an EMBL/GenBank/DDBJ whole genome shotgun (WGS) entry which is preliminary data.</text>
</comment>
<feature type="chain" id="PRO_5041487727" description="Carboxylic ester hydrolase" evidence="4">
    <location>
        <begin position="20"/>
        <end position="580"/>
    </location>
</feature>
<evidence type="ECO:0000256" key="2">
    <source>
        <dbReference type="ARBA" id="ARBA00022487"/>
    </source>
</evidence>